<keyword evidence="3" id="KW-1185">Reference proteome</keyword>
<feature type="region of interest" description="Disordered" evidence="1">
    <location>
        <begin position="72"/>
        <end position="135"/>
    </location>
</feature>
<dbReference type="SUPFAM" id="SSF56219">
    <property type="entry name" value="DNase I-like"/>
    <property type="match status" value="1"/>
</dbReference>
<dbReference type="GO" id="GO:0000175">
    <property type="term" value="F:3'-5'-RNA exonuclease activity"/>
    <property type="evidence" value="ECO:0007669"/>
    <property type="project" value="TreeGrafter"/>
</dbReference>
<evidence type="ECO:0000313" key="2">
    <source>
        <dbReference type="EMBL" id="KAL0489402.1"/>
    </source>
</evidence>
<evidence type="ECO:0008006" key="4">
    <source>
        <dbReference type="Google" id="ProtNLM"/>
    </source>
</evidence>
<feature type="compositionally biased region" description="Acidic residues" evidence="1">
    <location>
        <begin position="72"/>
        <end position="87"/>
    </location>
</feature>
<gene>
    <name evidence="2" type="ORF">AKO1_010679</name>
</gene>
<dbReference type="InterPro" id="IPR050410">
    <property type="entry name" value="CCR4/nocturin_mRNA_transcr"/>
</dbReference>
<dbReference type="EMBL" id="JAOPGA020001554">
    <property type="protein sequence ID" value="KAL0489402.1"/>
    <property type="molecule type" value="Genomic_DNA"/>
</dbReference>
<evidence type="ECO:0000256" key="1">
    <source>
        <dbReference type="SAM" id="MobiDB-lite"/>
    </source>
</evidence>
<organism evidence="2 3">
    <name type="scientific">Acrasis kona</name>
    <dbReference type="NCBI Taxonomy" id="1008807"/>
    <lineage>
        <taxon>Eukaryota</taxon>
        <taxon>Discoba</taxon>
        <taxon>Heterolobosea</taxon>
        <taxon>Tetramitia</taxon>
        <taxon>Eutetramitia</taxon>
        <taxon>Acrasidae</taxon>
        <taxon>Acrasis</taxon>
    </lineage>
</organism>
<reference evidence="2 3" key="1">
    <citation type="submission" date="2024-03" db="EMBL/GenBank/DDBJ databases">
        <title>The Acrasis kona genome and developmental transcriptomes reveal deep origins of eukaryotic multicellular pathways.</title>
        <authorList>
            <person name="Sheikh S."/>
            <person name="Fu C.-J."/>
            <person name="Brown M.W."/>
            <person name="Baldauf S.L."/>
        </authorList>
    </citation>
    <scope>NUCLEOTIDE SEQUENCE [LARGE SCALE GENOMIC DNA]</scope>
    <source>
        <strain evidence="2 3">ATCC MYA-3509</strain>
    </source>
</reference>
<proteinExistence type="predicted"/>
<dbReference type="AlphaFoldDB" id="A0AAW2ZJC2"/>
<accession>A0AAW2ZJC2</accession>
<evidence type="ECO:0000313" key="3">
    <source>
        <dbReference type="Proteomes" id="UP001431209"/>
    </source>
</evidence>
<dbReference type="Gene3D" id="3.60.10.10">
    <property type="entry name" value="Endonuclease/exonuclease/phosphatase"/>
    <property type="match status" value="1"/>
</dbReference>
<dbReference type="PANTHER" id="PTHR12121:SF36">
    <property type="entry name" value="ENDONUCLEASE_EXONUCLEASE_PHOSPHATASE DOMAIN-CONTAINING PROTEIN"/>
    <property type="match status" value="1"/>
</dbReference>
<protein>
    <recommendedName>
        <fullName evidence="4">Endonuclease/exonuclease/phosphatase domain-containing protein</fullName>
    </recommendedName>
</protein>
<feature type="compositionally biased region" description="Polar residues" evidence="1">
    <location>
        <begin position="118"/>
        <end position="135"/>
    </location>
</feature>
<name>A0AAW2ZJC2_9EUKA</name>
<sequence>MGSSQSEVHHEDPMLSVILDSRTPVVGIEMTPIIHLRHTGACIFEWHRLQTPTNTPELTCHHISVATDVQIEQDEYSSCSDSDDEPEKEAPDRISLSDMKPIQLQRQPSNPLLRKALNSPTTNDPSSTINTEDNSNMIPVLVSQAASYTPTRDDIGRKLRLRVVFVGNKQQGNHNLLITMEETLLFPSRVPTRGWLKNKIYIGAKHHLQAKKQEGHIASSLDSSCKKNSKIKLHTQDVLGDLVEQSLREHKGPEILFNCPDYVLTDKYRRKLIMLGLTAHTPDILCLQRVHYKEYNKWYSELSMKSGMSAVYYRNVVVSDTSKNASPIKKEDDGDITDHGDSSCYGNVTLYRRSRFSLMKEWSIRTSEVQGDEDPTLLAVITEFEFKDMFDMMNYMNKMYNNVGVEHSFKNIRLVVVNLFLSQDENKRLAQIRYITSKVQRSLSEIDLKSTETRSCVVYCGNFNSTVDDNVYKYMTGSRGPQEQRLDLAAHFKVPNKHDSSSVFEPVNDSEKFAPKETTSDGLCHQSANGVILKKEPQYMVNDTKHSVCSTKNFVFYNFHDVQVRRVVRQVREALPNHYHASQESSLVVEFEFSLIG</sequence>
<dbReference type="Proteomes" id="UP001431209">
    <property type="component" value="Unassembled WGS sequence"/>
</dbReference>
<comment type="caution">
    <text evidence="2">The sequence shown here is derived from an EMBL/GenBank/DDBJ whole genome shotgun (WGS) entry which is preliminary data.</text>
</comment>
<dbReference type="InterPro" id="IPR036691">
    <property type="entry name" value="Endo/exonu/phosph_ase_sf"/>
</dbReference>
<dbReference type="PANTHER" id="PTHR12121">
    <property type="entry name" value="CARBON CATABOLITE REPRESSOR PROTEIN 4"/>
    <property type="match status" value="1"/>
</dbReference>